<sequence>MTLRIAQLGKQLFNMASKTQTDITLYTVGTPNGIKASILLEELGLDYKVYPIKMSENEQKEPWFLEINPNGRIPAITDTLDGEKIRIFESGAILEYLIDRYDKDHKVSYPYGSREHWETTSWLMWQMGGLGPMQGQANHFKRYAPEKIEYGINRYVNETRRLYRTLDTHLEKSSSGYIVGDKVTIADISCWGWVSSAKWAGVDLSEFPHLEKWLYKLLERPGFEKGRHVPTPHTAFETNKLSEEEIEAKAAGSRAWIQAGMKDDAKMS</sequence>
<dbReference type="PANTHER" id="PTHR44051:SF8">
    <property type="entry name" value="GLUTATHIONE S-TRANSFERASE GSTA"/>
    <property type="match status" value="1"/>
</dbReference>
<dbReference type="PANTHER" id="PTHR44051">
    <property type="entry name" value="GLUTATHIONE S-TRANSFERASE-RELATED"/>
    <property type="match status" value="1"/>
</dbReference>
<dbReference type="InterPro" id="IPR004046">
    <property type="entry name" value="GST_C"/>
</dbReference>
<gene>
    <name evidence="4" type="ORF">CDV36_002161</name>
</gene>
<dbReference type="SUPFAM" id="SSF47616">
    <property type="entry name" value="GST C-terminal domain-like"/>
    <property type="match status" value="1"/>
</dbReference>
<dbReference type="PROSITE" id="PS50404">
    <property type="entry name" value="GST_NTER"/>
    <property type="match status" value="1"/>
</dbReference>
<dbReference type="CDD" id="cd03048">
    <property type="entry name" value="GST_N_Ure2p_like"/>
    <property type="match status" value="1"/>
</dbReference>
<dbReference type="Gene3D" id="1.20.1050.10">
    <property type="match status" value="1"/>
</dbReference>
<dbReference type="SFLD" id="SFLDG01151">
    <property type="entry name" value="Main.2:_Nu-like"/>
    <property type="match status" value="1"/>
</dbReference>
<accession>A0A3M2SKW0</accession>
<name>A0A3M2SKW0_9HYPO</name>
<dbReference type="SFLD" id="SFLDS00019">
    <property type="entry name" value="Glutathione_Transferase_(cytos"/>
    <property type="match status" value="1"/>
</dbReference>
<dbReference type="Pfam" id="PF02798">
    <property type="entry name" value="GST_N"/>
    <property type="match status" value="1"/>
</dbReference>
<dbReference type="CDD" id="cd10291">
    <property type="entry name" value="GST_C_YfcG_like"/>
    <property type="match status" value="1"/>
</dbReference>
<dbReference type="PROSITE" id="PS50405">
    <property type="entry name" value="GST_CTER"/>
    <property type="match status" value="1"/>
</dbReference>
<feature type="domain" description="GST N-terminal" evidence="2">
    <location>
        <begin position="20"/>
        <end position="105"/>
    </location>
</feature>
<dbReference type="EMBL" id="NKUJ01000022">
    <property type="protein sequence ID" value="RMJ18196.1"/>
    <property type="molecule type" value="Genomic_DNA"/>
</dbReference>
<organism evidence="4 5">
    <name type="scientific">Fusarium kuroshium</name>
    <dbReference type="NCBI Taxonomy" id="2010991"/>
    <lineage>
        <taxon>Eukaryota</taxon>
        <taxon>Fungi</taxon>
        <taxon>Dikarya</taxon>
        <taxon>Ascomycota</taxon>
        <taxon>Pezizomycotina</taxon>
        <taxon>Sordariomycetes</taxon>
        <taxon>Hypocreomycetidae</taxon>
        <taxon>Hypocreales</taxon>
        <taxon>Nectriaceae</taxon>
        <taxon>Fusarium</taxon>
        <taxon>Fusarium solani species complex</taxon>
    </lineage>
</organism>
<dbReference type="InterPro" id="IPR010987">
    <property type="entry name" value="Glutathione-S-Trfase_C-like"/>
</dbReference>
<evidence type="ECO:0000259" key="2">
    <source>
        <dbReference type="PROSITE" id="PS50404"/>
    </source>
</evidence>
<proteinExistence type="inferred from homology"/>
<evidence type="ECO:0000256" key="1">
    <source>
        <dbReference type="ARBA" id="ARBA00007409"/>
    </source>
</evidence>
<dbReference type="Proteomes" id="UP000277212">
    <property type="component" value="Unassembled WGS sequence"/>
</dbReference>
<dbReference type="AlphaFoldDB" id="A0A3M2SKW0"/>
<feature type="domain" description="GST C-terminal" evidence="3">
    <location>
        <begin position="112"/>
        <end position="236"/>
    </location>
</feature>
<evidence type="ECO:0008006" key="6">
    <source>
        <dbReference type="Google" id="ProtNLM"/>
    </source>
</evidence>
<dbReference type="FunFam" id="3.40.30.10:FF:000172">
    <property type="entry name" value="Glutathione S-transferase GstA"/>
    <property type="match status" value="1"/>
</dbReference>
<evidence type="ECO:0000259" key="3">
    <source>
        <dbReference type="PROSITE" id="PS50405"/>
    </source>
</evidence>
<dbReference type="Gene3D" id="3.40.30.10">
    <property type="entry name" value="Glutaredoxin"/>
    <property type="match status" value="1"/>
</dbReference>
<dbReference type="SUPFAM" id="SSF52833">
    <property type="entry name" value="Thioredoxin-like"/>
    <property type="match status" value="1"/>
</dbReference>
<evidence type="ECO:0000313" key="5">
    <source>
        <dbReference type="Proteomes" id="UP000277212"/>
    </source>
</evidence>
<evidence type="ECO:0000313" key="4">
    <source>
        <dbReference type="EMBL" id="RMJ18196.1"/>
    </source>
</evidence>
<comment type="caution">
    <text evidence="4">The sequence shown here is derived from an EMBL/GenBank/DDBJ whole genome shotgun (WGS) entry which is preliminary data.</text>
</comment>
<keyword evidence="5" id="KW-1185">Reference proteome</keyword>
<dbReference type="STRING" id="2010991.A0A3M2SKW0"/>
<reference evidence="4 5" key="1">
    <citation type="submission" date="2017-06" db="EMBL/GenBank/DDBJ databases">
        <title>Comparative genomic analysis of Ambrosia Fusariam Clade fungi.</title>
        <authorList>
            <person name="Stajich J.E."/>
            <person name="Carrillo J."/>
            <person name="Kijimoto T."/>
            <person name="Eskalen A."/>
            <person name="O'Donnell K."/>
            <person name="Kasson M."/>
        </authorList>
    </citation>
    <scope>NUCLEOTIDE SEQUENCE [LARGE SCALE GENOMIC DNA]</scope>
    <source>
        <strain evidence="4">UCR3666</strain>
    </source>
</reference>
<comment type="similarity">
    <text evidence="1">Belongs to the GST superfamily.</text>
</comment>
<dbReference type="InterPro" id="IPR040079">
    <property type="entry name" value="Glutathione_S-Trfase"/>
</dbReference>
<dbReference type="InterPro" id="IPR036249">
    <property type="entry name" value="Thioredoxin-like_sf"/>
</dbReference>
<protein>
    <recommendedName>
        <fullName evidence="6">Glutathione S-transferase GstA</fullName>
    </recommendedName>
</protein>
<dbReference type="OrthoDB" id="422574at2759"/>
<dbReference type="SFLD" id="SFLDG00358">
    <property type="entry name" value="Main_(cytGST)"/>
    <property type="match status" value="1"/>
</dbReference>
<dbReference type="Pfam" id="PF14497">
    <property type="entry name" value="GST_C_3"/>
    <property type="match status" value="1"/>
</dbReference>
<dbReference type="InterPro" id="IPR036282">
    <property type="entry name" value="Glutathione-S-Trfase_C_sf"/>
</dbReference>
<dbReference type="InterPro" id="IPR004045">
    <property type="entry name" value="Glutathione_S-Trfase_N"/>
</dbReference>